<dbReference type="InterPro" id="IPR056002">
    <property type="entry name" value="DUF7580"/>
</dbReference>
<accession>A0AAD9EJ12</accession>
<comment type="similarity">
    <text evidence="1 5">Belongs to the peptidase S8 family.</text>
</comment>
<feature type="domain" description="DUF7580" evidence="7">
    <location>
        <begin position="109"/>
        <end position="411"/>
    </location>
</feature>
<dbReference type="PANTHER" id="PTHR43806:SF11">
    <property type="entry name" value="CEREVISIN-RELATED"/>
    <property type="match status" value="1"/>
</dbReference>
<keyword evidence="2 5" id="KW-0645">Protease</keyword>
<proteinExistence type="inferred from homology"/>
<feature type="active site" description="Charge relay system" evidence="5">
    <location>
        <position position="489"/>
    </location>
</feature>
<evidence type="ECO:0000256" key="1">
    <source>
        <dbReference type="ARBA" id="ARBA00011073"/>
    </source>
</evidence>
<keyword evidence="9" id="KW-1185">Reference proteome</keyword>
<feature type="active site" description="Charge relay system" evidence="5">
    <location>
        <position position="643"/>
    </location>
</feature>
<dbReference type="PROSITE" id="PS00138">
    <property type="entry name" value="SUBTILASE_SER"/>
    <property type="match status" value="1"/>
</dbReference>
<feature type="active site" description="Charge relay system" evidence="5">
    <location>
        <position position="452"/>
    </location>
</feature>
<feature type="domain" description="Peptidase S8/S53" evidence="6">
    <location>
        <begin position="444"/>
        <end position="660"/>
    </location>
</feature>
<dbReference type="InterPro" id="IPR015500">
    <property type="entry name" value="Peptidase_S8_subtilisin-rel"/>
</dbReference>
<dbReference type="PRINTS" id="PR00723">
    <property type="entry name" value="SUBTILISIN"/>
</dbReference>
<dbReference type="InterPro" id="IPR036852">
    <property type="entry name" value="Peptidase_S8/S53_dom_sf"/>
</dbReference>
<dbReference type="Pfam" id="PF24476">
    <property type="entry name" value="DUF7580"/>
    <property type="match status" value="1"/>
</dbReference>
<dbReference type="SUPFAM" id="SSF52743">
    <property type="entry name" value="Subtilisin-like"/>
    <property type="match status" value="1"/>
</dbReference>
<dbReference type="Proteomes" id="UP001243330">
    <property type="component" value="Unassembled WGS sequence"/>
</dbReference>
<organism evidence="8 9">
    <name type="scientific">Colletotrichum chrysophilum</name>
    <dbReference type="NCBI Taxonomy" id="1836956"/>
    <lineage>
        <taxon>Eukaryota</taxon>
        <taxon>Fungi</taxon>
        <taxon>Dikarya</taxon>
        <taxon>Ascomycota</taxon>
        <taxon>Pezizomycotina</taxon>
        <taxon>Sordariomycetes</taxon>
        <taxon>Hypocreomycetidae</taxon>
        <taxon>Glomerellales</taxon>
        <taxon>Glomerellaceae</taxon>
        <taxon>Colletotrichum</taxon>
        <taxon>Colletotrichum gloeosporioides species complex</taxon>
    </lineage>
</organism>
<dbReference type="InterPro" id="IPR023828">
    <property type="entry name" value="Peptidase_S8_Ser-AS"/>
</dbReference>
<dbReference type="PANTHER" id="PTHR43806">
    <property type="entry name" value="PEPTIDASE S8"/>
    <property type="match status" value="1"/>
</dbReference>
<evidence type="ECO:0000313" key="8">
    <source>
        <dbReference type="EMBL" id="KAK1853544.1"/>
    </source>
</evidence>
<evidence type="ECO:0000256" key="4">
    <source>
        <dbReference type="ARBA" id="ARBA00022825"/>
    </source>
</evidence>
<dbReference type="GO" id="GO:0006508">
    <property type="term" value="P:proteolysis"/>
    <property type="evidence" value="ECO:0007669"/>
    <property type="project" value="UniProtKB-KW"/>
</dbReference>
<keyword evidence="3 5" id="KW-0378">Hydrolase</keyword>
<dbReference type="Pfam" id="PF00082">
    <property type="entry name" value="Peptidase_S8"/>
    <property type="match status" value="1"/>
</dbReference>
<dbReference type="GO" id="GO:0004252">
    <property type="term" value="F:serine-type endopeptidase activity"/>
    <property type="evidence" value="ECO:0007669"/>
    <property type="project" value="UniProtKB-UniRule"/>
</dbReference>
<comment type="caution">
    <text evidence="8">The sequence shown here is derived from an EMBL/GenBank/DDBJ whole genome shotgun (WGS) entry which is preliminary data.</text>
</comment>
<evidence type="ECO:0000256" key="3">
    <source>
        <dbReference type="ARBA" id="ARBA00022801"/>
    </source>
</evidence>
<dbReference type="PROSITE" id="PS51892">
    <property type="entry name" value="SUBTILASE"/>
    <property type="match status" value="1"/>
</dbReference>
<dbReference type="Gene3D" id="3.40.50.200">
    <property type="entry name" value="Peptidase S8/S53 domain"/>
    <property type="match status" value="1"/>
</dbReference>
<dbReference type="AlphaFoldDB" id="A0AAD9EJ12"/>
<dbReference type="CDD" id="cd00306">
    <property type="entry name" value="Peptidases_S8_S53"/>
    <property type="match status" value="1"/>
</dbReference>
<evidence type="ECO:0000259" key="7">
    <source>
        <dbReference type="Pfam" id="PF24476"/>
    </source>
</evidence>
<sequence>MRYKPTKQPRFQKLQDLARRIEDHGLGGYDACLYLQSQSDSERLEYLNLIRQNEDFQLFHKKEEKSRTHREKFLGRIRAGKTHLISTYFKDRSETEFSDFSLANHPSRGMKNIAEGVYTMLQRHWRCKCGQGSREARLGLIRHRPLMPQVPSARHGASKGLNQAKYEVLLPICEASSKWKVANVEVHEEFWYVQHSKVHRKCVDNDICGCIAGNKRSEVNLFIESDGLWLQNPVGPVKADYHTAMKPLYQLLGDGIAKSGIMRYSEKERAILCYILANSMLFLHPGSWLCSVWNSNKVHFIPREPDSTPSKFAITSPYLSVDMFEVYSHSENDAPFGQWHRQPNILALGMIFLEISTGSAFPWKQFLAISPPERWNDAFFEADSRLKEVENTGLVSPTLLNVIRSCLSLEYARIQSEKTWFRHHHNVLSIFERAIGHRIHSKKKRVKIAILDTGISFSPDHRHRYGDESDIKYRDWVDEETAWKDDVGHGTHLAVLLRKVAPTARLHVARVFKEKPKDQTSAEIVAKAIRYAVDIWAVDIIVMSFGLDGFHHGVNHAIQLAAQRGVVMFAAASNGGKNDGIAWPARAGEVICVHAADGLGNPSDFTPHPDDNMRTMVLGECVRSAWPPKSRSTDGHKRMSGTSCAAPIAAGIIAVILEYAMEFLDENEWDNLCRVGGENRNDGYCWVKHWTLFESNDVGWIQGEIRRHLT</sequence>
<name>A0AAD9EJ12_9PEZI</name>
<evidence type="ECO:0000256" key="5">
    <source>
        <dbReference type="PROSITE-ProRule" id="PRU01240"/>
    </source>
</evidence>
<gene>
    <name evidence="8" type="ORF">CCHR01_03861</name>
</gene>
<reference evidence="8" key="1">
    <citation type="submission" date="2023-01" db="EMBL/GenBank/DDBJ databases">
        <title>Colletotrichum chrysophilum M932 genome sequence.</title>
        <authorList>
            <person name="Baroncelli R."/>
        </authorList>
    </citation>
    <scope>NUCLEOTIDE SEQUENCE</scope>
    <source>
        <strain evidence="8">M932</strain>
    </source>
</reference>
<evidence type="ECO:0000313" key="9">
    <source>
        <dbReference type="Proteomes" id="UP001243330"/>
    </source>
</evidence>
<evidence type="ECO:0000259" key="6">
    <source>
        <dbReference type="Pfam" id="PF00082"/>
    </source>
</evidence>
<dbReference type="EMBL" id="JAQOWY010000053">
    <property type="protein sequence ID" value="KAK1853544.1"/>
    <property type="molecule type" value="Genomic_DNA"/>
</dbReference>
<dbReference type="InterPro" id="IPR050131">
    <property type="entry name" value="Peptidase_S8_subtilisin-like"/>
</dbReference>
<evidence type="ECO:0000256" key="2">
    <source>
        <dbReference type="ARBA" id="ARBA00022670"/>
    </source>
</evidence>
<keyword evidence="4 5" id="KW-0720">Serine protease</keyword>
<dbReference type="InterPro" id="IPR000209">
    <property type="entry name" value="Peptidase_S8/S53_dom"/>
</dbReference>
<protein>
    <submittedName>
        <fullName evidence="8">Subtilisin-like protease</fullName>
    </submittedName>
</protein>